<comment type="caution">
    <text evidence="2">The sequence shown here is derived from an EMBL/GenBank/DDBJ whole genome shotgun (WGS) entry which is preliminary data.</text>
</comment>
<protein>
    <submittedName>
        <fullName evidence="2">Uncharacterized protein</fullName>
    </submittedName>
</protein>
<feature type="non-terminal residue" evidence="2">
    <location>
        <position position="1"/>
    </location>
</feature>
<feature type="compositionally biased region" description="Polar residues" evidence="1">
    <location>
        <begin position="88"/>
        <end position="104"/>
    </location>
</feature>
<reference evidence="2" key="1">
    <citation type="submission" date="2020-09" db="EMBL/GenBank/DDBJ databases">
        <title>Comparative genome analyses of four rice-infecting Rhizoctonia solani isolates reveal extensive enrichment of homogalacturonan modification genes.</title>
        <authorList>
            <person name="Lee D.-Y."/>
            <person name="Jeon J."/>
            <person name="Kim K.-T."/>
            <person name="Cheong K."/>
            <person name="Song H."/>
            <person name="Choi G."/>
            <person name="Ko J."/>
            <person name="Opiyo S.O."/>
            <person name="Zuo S."/>
            <person name="Madhav S."/>
            <person name="Lee Y.-H."/>
            <person name="Wang G.-L."/>
        </authorList>
    </citation>
    <scope>NUCLEOTIDE SEQUENCE</scope>
    <source>
        <strain evidence="2">AG1-IA WGL</strain>
    </source>
</reference>
<evidence type="ECO:0000256" key="1">
    <source>
        <dbReference type="SAM" id="MobiDB-lite"/>
    </source>
</evidence>
<accession>A0A8H7HN71</accession>
<name>A0A8H7HN71_9AGAM</name>
<dbReference type="Proteomes" id="UP000602905">
    <property type="component" value="Unassembled WGS sequence"/>
</dbReference>
<organism evidence="2 3">
    <name type="scientific">Rhizoctonia solani</name>
    <dbReference type="NCBI Taxonomy" id="456999"/>
    <lineage>
        <taxon>Eukaryota</taxon>
        <taxon>Fungi</taxon>
        <taxon>Dikarya</taxon>
        <taxon>Basidiomycota</taxon>
        <taxon>Agaricomycotina</taxon>
        <taxon>Agaricomycetes</taxon>
        <taxon>Cantharellales</taxon>
        <taxon>Ceratobasidiaceae</taxon>
        <taxon>Rhizoctonia</taxon>
    </lineage>
</organism>
<proteinExistence type="predicted"/>
<evidence type="ECO:0000313" key="2">
    <source>
        <dbReference type="EMBL" id="KAF8698280.1"/>
    </source>
</evidence>
<evidence type="ECO:0000313" key="3">
    <source>
        <dbReference type="Proteomes" id="UP000602905"/>
    </source>
</evidence>
<gene>
    <name evidence="2" type="ORF">RHS03_07569</name>
</gene>
<dbReference type="AlphaFoldDB" id="A0A8H7HN71"/>
<sequence>MMRVLSRYCRRPRVRTEWKLTAPPPGPGTFSWWINFDDDRFLRSEPPAPALPAATAEINRIQNTELSNPGYQFESHIKASIEPPDPPGTSSARVGLLQTFTSDR</sequence>
<feature type="region of interest" description="Disordered" evidence="1">
    <location>
        <begin position="77"/>
        <end position="104"/>
    </location>
</feature>
<dbReference type="EMBL" id="JACYCD010000265">
    <property type="protein sequence ID" value="KAF8698280.1"/>
    <property type="molecule type" value="Genomic_DNA"/>
</dbReference>